<protein>
    <submittedName>
        <fullName evidence="1">Uncharacterized protein</fullName>
    </submittedName>
</protein>
<organism evidence="1 2">
    <name type="scientific">Paracoccus aestuariivivens</name>
    <dbReference type="NCBI Taxonomy" id="1820333"/>
    <lineage>
        <taxon>Bacteria</taxon>
        <taxon>Pseudomonadati</taxon>
        <taxon>Pseudomonadota</taxon>
        <taxon>Alphaproteobacteria</taxon>
        <taxon>Rhodobacterales</taxon>
        <taxon>Paracoccaceae</taxon>
        <taxon>Paracoccus</taxon>
    </lineage>
</organism>
<dbReference type="PROSITE" id="PS51257">
    <property type="entry name" value="PROKAR_LIPOPROTEIN"/>
    <property type="match status" value="1"/>
</dbReference>
<dbReference type="AlphaFoldDB" id="A0A6L6J840"/>
<name>A0A6L6J840_9RHOB</name>
<evidence type="ECO:0000313" key="2">
    <source>
        <dbReference type="Proteomes" id="UP000478183"/>
    </source>
</evidence>
<dbReference type="Proteomes" id="UP000478183">
    <property type="component" value="Unassembled WGS sequence"/>
</dbReference>
<accession>A0A6L6J840</accession>
<dbReference type="EMBL" id="WMIE01000001">
    <property type="protein sequence ID" value="MTH76889.1"/>
    <property type="molecule type" value="Genomic_DNA"/>
</dbReference>
<evidence type="ECO:0000313" key="1">
    <source>
        <dbReference type="EMBL" id="MTH76889.1"/>
    </source>
</evidence>
<proteinExistence type="predicted"/>
<sequence length="127" mass="13768">MRYEATLISALLLLAACNPTDEYSQVIAKSNPPSAELKAEIVKSAKQLIYDPASIRNAEISNVATFSDGLQGVCVRADSKNVSGEYIGVHSIGIPIRNGKLSGGNLDQPICNRPDVPWQKFPELERL</sequence>
<keyword evidence="2" id="KW-1185">Reference proteome</keyword>
<comment type="caution">
    <text evidence="1">The sequence shown here is derived from an EMBL/GenBank/DDBJ whole genome shotgun (WGS) entry which is preliminary data.</text>
</comment>
<reference evidence="1 2" key="1">
    <citation type="submission" date="2019-11" db="EMBL/GenBank/DDBJ databases">
        <authorList>
            <person name="Dong K."/>
        </authorList>
    </citation>
    <scope>NUCLEOTIDE SEQUENCE [LARGE SCALE GENOMIC DNA]</scope>
    <source>
        <strain evidence="1 2">NBRC 111993</strain>
    </source>
</reference>
<dbReference type="OrthoDB" id="7872744at2"/>
<gene>
    <name evidence="1" type="ORF">GL286_04010</name>
</gene>
<dbReference type="RefSeq" id="WP_155094223.1">
    <property type="nucleotide sequence ID" value="NZ_WMIE01000001.1"/>
</dbReference>